<dbReference type="OrthoDB" id="272392at2759"/>
<accession>A0A2I0TS48</accession>
<proteinExistence type="predicted"/>
<reference evidence="2" key="2">
    <citation type="submission" date="2017-12" db="EMBL/GenBank/DDBJ databases">
        <title>Genome sequence of the Bar-tailed Godwit (Limosa lapponica baueri).</title>
        <authorList>
            <person name="Lima N.C.B."/>
            <person name="Parody-Merino A.M."/>
            <person name="Battley P.F."/>
            <person name="Fidler A.E."/>
            <person name="Prosdocimi F."/>
        </authorList>
    </citation>
    <scope>NUCLEOTIDE SEQUENCE [LARGE SCALE GENOMIC DNA]</scope>
</reference>
<protein>
    <submittedName>
        <fullName evidence="1">Uncharacterized protein</fullName>
    </submittedName>
</protein>
<dbReference type="Proteomes" id="UP000233556">
    <property type="component" value="Unassembled WGS sequence"/>
</dbReference>
<name>A0A2I0TS48_LIMLA</name>
<dbReference type="AlphaFoldDB" id="A0A2I0TS48"/>
<evidence type="ECO:0000313" key="2">
    <source>
        <dbReference type="Proteomes" id="UP000233556"/>
    </source>
</evidence>
<gene>
    <name evidence="1" type="ORF">llap_13060</name>
</gene>
<keyword evidence="2" id="KW-1185">Reference proteome</keyword>
<sequence length="139" mass="15690">MDERNSGIKRAVSKMLRWAFNLNNISVFKNSGIKEELDTFLGNCSKFWERCNSCTEKKIGSESRAEVPLTDNIIGVTSLQIRGELGSTNNETIGTFIKSLTFSTRLFYKTNRFKKFTFVLASELNTNRKVTGCDAQVKG</sequence>
<evidence type="ECO:0000313" key="1">
    <source>
        <dbReference type="EMBL" id="PKU36636.1"/>
    </source>
</evidence>
<organism evidence="1 2">
    <name type="scientific">Limosa lapponica baueri</name>
    <dbReference type="NCBI Taxonomy" id="1758121"/>
    <lineage>
        <taxon>Eukaryota</taxon>
        <taxon>Metazoa</taxon>
        <taxon>Chordata</taxon>
        <taxon>Craniata</taxon>
        <taxon>Vertebrata</taxon>
        <taxon>Euteleostomi</taxon>
        <taxon>Archelosauria</taxon>
        <taxon>Archosauria</taxon>
        <taxon>Dinosauria</taxon>
        <taxon>Saurischia</taxon>
        <taxon>Theropoda</taxon>
        <taxon>Coelurosauria</taxon>
        <taxon>Aves</taxon>
        <taxon>Neognathae</taxon>
        <taxon>Neoaves</taxon>
        <taxon>Charadriiformes</taxon>
        <taxon>Scolopacidae</taxon>
        <taxon>Limosa</taxon>
    </lineage>
</organism>
<reference evidence="2" key="1">
    <citation type="submission" date="2017-11" db="EMBL/GenBank/DDBJ databases">
        <authorList>
            <person name="Lima N.C."/>
            <person name="Parody-Merino A.M."/>
            <person name="Battley P.F."/>
            <person name="Fidler A.E."/>
            <person name="Prosdocimi F."/>
        </authorList>
    </citation>
    <scope>NUCLEOTIDE SEQUENCE [LARGE SCALE GENOMIC DNA]</scope>
</reference>
<dbReference type="EMBL" id="KZ507532">
    <property type="protein sequence ID" value="PKU36636.1"/>
    <property type="molecule type" value="Genomic_DNA"/>
</dbReference>